<evidence type="ECO:0000313" key="4">
    <source>
        <dbReference type="Proteomes" id="UP001307849"/>
    </source>
</evidence>
<gene>
    <name evidence="3" type="ORF">TWF506_003263</name>
</gene>
<proteinExistence type="predicted"/>
<reference evidence="3 4" key="1">
    <citation type="submission" date="2019-10" db="EMBL/GenBank/DDBJ databases">
        <authorList>
            <person name="Palmer J.M."/>
        </authorList>
    </citation>
    <scope>NUCLEOTIDE SEQUENCE [LARGE SCALE GENOMIC DNA]</scope>
    <source>
        <strain evidence="3 4">TWF506</strain>
    </source>
</reference>
<organism evidence="3 4">
    <name type="scientific">Arthrobotrys conoides</name>
    <dbReference type="NCBI Taxonomy" id="74498"/>
    <lineage>
        <taxon>Eukaryota</taxon>
        <taxon>Fungi</taxon>
        <taxon>Dikarya</taxon>
        <taxon>Ascomycota</taxon>
        <taxon>Pezizomycotina</taxon>
        <taxon>Orbiliomycetes</taxon>
        <taxon>Orbiliales</taxon>
        <taxon>Orbiliaceae</taxon>
        <taxon>Arthrobotrys</taxon>
    </lineage>
</organism>
<protein>
    <submittedName>
        <fullName evidence="3">Uncharacterized protein</fullName>
    </submittedName>
</protein>
<feature type="region of interest" description="Disordered" evidence="2">
    <location>
        <begin position="1"/>
        <end position="57"/>
    </location>
</feature>
<keyword evidence="1" id="KW-0175">Coiled coil</keyword>
<comment type="caution">
    <text evidence="3">The sequence shown here is derived from an EMBL/GenBank/DDBJ whole genome shotgun (WGS) entry which is preliminary data.</text>
</comment>
<evidence type="ECO:0000313" key="3">
    <source>
        <dbReference type="EMBL" id="KAK6502685.1"/>
    </source>
</evidence>
<dbReference type="EMBL" id="JAVHJM010000011">
    <property type="protein sequence ID" value="KAK6502685.1"/>
    <property type="molecule type" value="Genomic_DNA"/>
</dbReference>
<evidence type="ECO:0000256" key="1">
    <source>
        <dbReference type="SAM" id="Coils"/>
    </source>
</evidence>
<accession>A0AAN8N4P5</accession>
<dbReference type="Proteomes" id="UP001307849">
    <property type="component" value="Unassembled WGS sequence"/>
</dbReference>
<dbReference type="AlphaFoldDB" id="A0AAN8N4P5"/>
<feature type="coiled-coil region" evidence="1">
    <location>
        <begin position="121"/>
        <end position="148"/>
    </location>
</feature>
<sequence length="172" mass="20448">MLKGLLGASGKKPKHDCVCDSPKRNAAERKKDRESTPKKHTPNHERNKENPPQDLNINSIPAERKIDILKFPVLPLRWPAPDMNHQQWYDSISLKREDAEFVVARWWQKVQLFFRVYDPYTLKLEEDLGDAVKNVRRLRRERDAWKKEHDDVYVMYQKLKMATDKQRLEGKS</sequence>
<feature type="compositionally biased region" description="Basic and acidic residues" evidence="2">
    <location>
        <begin position="15"/>
        <end position="51"/>
    </location>
</feature>
<name>A0AAN8N4P5_9PEZI</name>
<keyword evidence="4" id="KW-1185">Reference proteome</keyword>
<evidence type="ECO:0000256" key="2">
    <source>
        <dbReference type="SAM" id="MobiDB-lite"/>
    </source>
</evidence>